<dbReference type="RefSeq" id="WP_243066085.1">
    <property type="nucleotide sequence ID" value="NZ_JAIVFP010000001.1"/>
</dbReference>
<feature type="domain" description="Methyltransferase FkbM" evidence="2">
    <location>
        <begin position="27"/>
        <end position="183"/>
    </location>
</feature>
<dbReference type="InterPro" id="IPR006342">
    <property type="entry name" value="FkbM_mtfrase"/>
</dbReference>
<evidence type="ECO:0000313" key="4">
    <source>
        <dbReference type="Proteomes" id="UP001139104"/>
    </source>
</evidence>
<keyword evidence="3" id="KW-0489">Methyltransferase</keyword>
<dbReference type="SUPFAM" id="SSF53335">
    <property type="entry name" value="S-adenosyl-L-methionine-dependent methyltransferases"/>
    <property type="match status" value="1"/>
</dbReference>
<dbReference type="EMBL" id="JAIVFP010000001">
    <property type="protein sequence ID" value="MCI4682051.1"/>
    <property type="molecule type" value="Genomic_DNA"/>
</dbReference>
<reference evidence="3" key="1">
    <citation type="journal article" date="2022" name="ISME J.">
        <title>Identification of active gaseous-alkane degraders at natural gas seeps.</title>
        <authorList>
            <person name="Farhan Ul Haque M."/>
            <person name="Hernandez M."/>
            <person name="Crombie A.T."/>
            <person name="Murrell J.C."/>
        </authorList>
    </citation>
    <scope>NUCLEOTIDE SEQUENCE</scope>
    <source>
        <strain evidence="3">PC2</strain>
    </source>
</reference>
<protein>
    <submittedName>
        <fullName evidence="3">FkbM family methyltransferase</fullName>
    </submittedName>
</protein>
<organism evidence="3 4">
    <name type="scientific">Candidatus Rhodoblastus alkanivorans</name>
    <dbReference type="NCBI Taxonomy" id="2954117"/>
    <lineage>
        <taxon>Bacteria</taxon>
        <taxon>Pseudomonadati</taxon>
        <taxon>Pseudomonadota</taxon>
        <taxon>Alphaproteobacteria</taxon>
        <taxon>Hyphomicrobiales</taxon>
        <taxon>Rhodoblastaceae</taxon>
        <taxon>Rhodoblastus</taxon>
    </lineage>
</organism>
<name>A0ABS9Z4Q6_9HYPH</name>
<gene>
    <name evidence="3" type="ORF">K2U94_04615</name>
</gene>
<feature type="region of interest" description="Disordered" evidence="1">
    <location>
        <begin position="246"/>
        <end position="267"/>
    </location>
</feature>
<proteinExistence type="predicted"/>
<dbReference type="GO" id="GO:0008168">
    <property type="term" value="F:methyltransferase activity"/>
    <property type="evidence" value="ECO:0007669"/>
    <property type="project" value="UniProtKB-KW"/>
</dbReference>
<dbReference type="GO" id="GO:0032259">
    <property type="term" value="P:methylation"/>
    <property type="evidence" value="ECO:0007669"/>
    <property type="project" value="UniProtKB-KW"/>
</dbReference>
<dbReference type="Pfam" id="PF05050">
    <property type="entry name" value="Methyltransf_21"/>
    <property type="match status" value="1"/>
</dbReference>
<accession>A0ABS9Z4Q6</accession>
<comment type="caution">
    <text evidence="3">The sequence shown here is derived from an EMBL/GenBank/DDBJ whole genome shotgun (WGS) entry which is preliminary data.</text>
</comment>
<evidence type="ECO:0000313" key="3">
    <source>
        <dbReference type="EMBL" id="MCI4682051.1"/>
    </source>
</evidence>
<evidence type="ECO:0000256" key="1">
    <source>
        <dbReference type="SAM" id="MobiDB-lite"/>
    </source>
</evidence>
<dbReference type="Proteomes" id="UP001139104">
    <property type="component" value="Unassembled WGS sequence"/>
</dbReference>
<sequence>MLSFAQNFEDVMLARALRGVEKGFYVDVGAWDPIVDSVTAYFYNRGWRGVNIEPAPFYAQALARQRPGDVNLPVAIGAGSGETELFVMEGSGCSTSDPAIAELPALARFPKSRIRVETWTLTQVFERYAPAETHFLKVDCEGAETAVFAGFDLQRFRPWIIVVEATRPLSQIPSHQNWEPLLLGSAYHFAYFDGLNRFYVADEHSELDAALATPPNVWDEIELARHARAIAKLQARIAGLEAQLNAGARSRRNEQSEEGDKPGHEEG</sequence>
<feature type="compositionally biased region" description="Basic and acidic residues" evidence="1">
    <location>
        <begin position="251"/>
        <end position="267"/>
    </location>
</feature>
<dbReference type="InterPro" id="IPR029063">
    <property type="entry name" value="SAM-dependent_MTases_sf"/>
</dbReference>
<evidence type="ECO:0000259" key="2">
    <source>
        <dbReference type="Pfam" id="PF05050"/>
    </source>
</evidence>
<dbReference type="Gene3D" id="3.40.50.150">
    <property type="entry name" value="Vaccinia Virus protein VP39"/>
    <property type="match status" value="1"/>
</dbReference>
<dbReference type="NCBIfam" id="TIGR01444">
    <property type="entry name" value="fkbM_fam"/>
    <property type="match status" value="1"/>
</dbReference>
<keyword evidence="4" id="KW-1185">Reference proteome</keyword>
<keyword evidence="3" id="KW-0808">Transferase</keyword>